<dbReference type="InterPro" id="IPR050194">
    <property type="entry name" value="Glycosyltransferase_grp1"/>
</dbReference>
<dbReference type="EMBL" id="LAZR01023193">
    <property type="protein sequence ID" value="KKL79368.1"/>
    <property type="molecule type" value="Genomic_DNA"/>
</dbReference>
<dbReference type="GO" id="GO:0016757">
    <property type="term" value="F:glycosyltransferase activity"/>
    <property type="evidence" value="ECO:0007669"/>
    <property type="project" value="InterPro"/>
</dbReference>
<protein>
    <recommendedName>
        <fullName evidence="4">Glycosyl transferase family 1 domain-containing protein</fullName>
    </recommendedName>
</protein>
<evidence type="ECO:0000313" key="3">
    <source>
        <dbReference type="EMBL" id="KKL79368.1"/>
    </source>
</evidence>
<evidence type="ECO:0000259" key="1">
    <source>
        <dbReference type="Pfam" id="PF00534"/>
    </source>
</evidence>
<dbReference type="PANTHER" id="PTHR45947">
    <property type="entry name" value="SULFOQUINOVOSYL TRANSFERASE SQD2"/>
    <property type="match status" value="1"/>
</dbReference>
<dbReference type="Pfam" id="PF13439">
    <property type="entry name" value="Glyco_transf_4"/>
    <property type="match status" value="1"/>
</dbReference>
<dbReference type="Gene3D" id="3.40.50.2000">
    <property type="entry name" value="Glycogen Phosphorylase B"/>
    <property type="match status" value="2"/>
</dbReference>
<proteinExistence type="predicted"/>
<dbReference type="SUPFAM" id="SSF53756">
    <property type="entry name" value="UDP-Glycosyltransferase/glycogen phosphorylase"/>
    <property type="match status" value="1"/>
</dbReference>
<accession>A0A0F9EZ35</accession>
<evidence type="ECO:0008006" key="4">
    <source>
        <dbReference type="Google" id="ProtNLM"/>
    </source>
</evidence>
<sequence>MICHDYDSFNKDTIEELAKYFENIYVLVRYNPLAKLSKFYPFLFLNRFSLKNKVDYRNKPKNVKIFITPFLYLTINFLYRQIGKKHYNAVQKIINKNSFHFDMILSQFAFSSGFVGAKLKEKYNVPLIIQGLGYDIYDLPFRDKKWKKIIEDSLNKADLILTVSQSCLNALNQLKINTRIELIPNSYNDQLFFPMNTIEARRHLNLPLDKKILINVGNIIKIKGQLLLVEALSELIKVRNDILVIIIGDGSLKKKIEKKIDKLNLSSHLMLVGRINHAEVPFWLNSSDIFVFPSIRESFGVAQIEALACGVPVVATINGGSEDIIKDHKIGRLLKSRDPQILSNLILVMLDYPFNRDIIANYAKMNYSKKYVINQIKKNMDSLL</sequence>
<dbReference type="InterPro" id="IPR028098">
    <property type="entry name" value="Glyco_trans_4-like_N"/>
</dbReference>
<dbReference type="AlphaFoldDB" id="A0A0F9EZ35"/>
<feature type="domain" description="Glycosyl transferase family 1" evidence="1">
    <location>
        <begin position="199"/>
        <end position="364"/>
    </location>
</feature>
<dbReference type="InterPro" id="IPR001296">
    <property type="entry name" value="Glyco_trans_1"/>
</dbReference>
<feature type="domain" description="Glycosyltransferase subfamily 4-like N-terminal" evidence="2">
    <location>
        <begin position="81"/>
        <end position="188"/>
    </location>
</feature>
<evidence type="ECO:0000259" key="2">
    <source>
        <dbReference type="Pfam" id="PF13439"/>
    </source>
</evidence>
<name>A0A0F9EZ35_9ZZZZ</name>
<dbReference type="PANTHER" id="PTHR45947:SF15">
    <property type="entry name" value="TEICHURONIC ACID BIOSYNTHESIS GLYCOSYLTRANSFERASE TUAC-RELATED"/>
    <property type="match status" value="1"/>
</dbReference>
<gene>
    <name evidence="3" type="ORF">LCGC14_2015550</name>
</gene>
<comment type="caution">
    <text evidence="3">The sequence shown here is derived from an EMBL/GenBank/DDBJ whole genome shotgun (WGS) entry which is preliminary data.</text>
</comment>
<reference evidence="3" key="1">
    <citation type="journal article" date="2015" name="Nature">
        <title>Complex archaea that bridge the gap between prokaryotes and eukaryotes.</title>
        <authorList>
            <person name="Spang A."/>
            <person name="Saw J.H."/>
            <person name="Jorgensen S.L."/>
            <person name="Zaremba-Niedzwiedzka K."/>
            <person name="Martijn J."/>
            <person name="Lind A.E."/>
            <person name="van Eijk R."/>
            <person name="Schleper C."/>
            <person name="Guy L."/>
            <person name="Ettema T.J."/>
        </authorList>
    </citation>
    <scope>NUCLEOTIDE SEQUENCE</scope>
</reference>
<dbReference type="Pfam" id="PF00534">
    <property type="entry name" value="Glycos_transf_1"/>
    <property type="match status" value="1"/>
</dbReference>
<organism evidence="3">
    <name type="scientific">marine sediment metagenome</name>
    <dbReference type="NCBI Taxonomy" id="412755"/>
    <lineage>
        <taxon>unclassified sequences</taxon>
        <taxon>metagenomes</taxon>
        <taxon>ecological metagenomes</taxon>
    </lineage>
</organism>